<gene>
    <name evidence="1" type="ORF">F7D14_15185</name>
</gene>
<accession>A0A6B8MAT7</accession>
<proteinExistence type="predicted"/>
<dbReference type="KEGG" id="mpar:F7D14_15185"/>
<dbReference type="AlphaFoldDB" id="A0A6B8MAT7"/>
<evidence type="ECO:0000313" key="2">
    <source>
        <dbReference type="Proteomes" id="UP000422569"/>
    </source>
</evidence>
<sequence>MQSGTNPSFDAMQALRVIVKLEDTPDADSAYLRRLVVADAKLHIEAATAENASEESQADA</sequence>
<dbReference type="RefSeq" id="WP_154420023.1">
    <property type="nucleotide sequence ID" value="NZ_CP044331.1"/>
</dbReference>
<protein>
    <submittedName>
        <fullName evidence="1">Uncharacterized protein</fullName>
    </submittedName>
</protein>
<evidence type="ECO:0000313" key="1">
    <source>
        <dbReference type="EMBL" id="QGM98689.1"/>
    </source>
</evidence>
<organism evidence="1 2">
    <name type="scientific">Methylocystis parvus</name>
    <dbReference type="NCBI Taxonomy" id="134"/>
    <lineage>
        <taxon>Bacteria</taxon>
        <taxon>Pseudomonadati</taxon>
        <taxon>Pseudomonadota</taxon>
        <taxon>Alphaproteobacteria</taxon>
        <taxon>Hyphomicrobiales</taxon>
        <taxon>Methylocystaceae</taxon>
        <taxon>Methylocystis</taxon>
    </lineage>
</organism>
<name>A0A6B8MAT7_9HYPH</name>
<dbReference type="EMBL" id="CP044331">
    <property type="protein sequence ID" value="QGM98689.1"/>
    <property type="molecule type" value="Genomic_DNA"/>
</dbReference>
<dbReference type="Proteomes" id="UP000422569">
    <property type="component" value="Chromosome"/>
</dbReference>
<keyword evidence="2" id="KW-1185">Reference proteome</keyword>
<reference evidence="1 2" key="1">
    <citation type="submission" date="2019-09" db="EMBL/GenBank/DDBJ databases">
        <title>Isolation and complete genome sequencing of Methylocystis species.</title>
        <authorList>
            <person name="Rumah B.L."/>
            <person name="Stead C.E."/>
            <person name="Stevens B.C."/>
            <person name="Minton N.P."/>
            <person name="Grosse-Honebrink A."/>
            <person name="Zhang Y."/>
        </authorList>
    </citation>
    <scope>NUCLEOTIDE SEQUENCE [LARGE SCALE GENOMIC DNA]</scope>
    <source>
        <strain evidence="1 2">BRCS2</strain>
    </source>
</reference>